<evidence type="ECO:0000313" key="1">
    <source>
        <dbReference type="EMBL" id="MXQ50568.1"/>
    </source>
</evidence>
<evidence type="ECO:0000313" key="2">
    <source>
        <dbReference type="Proteomes" id="UP000436284"/>
    </source>
</evidence>
<accession>A0A6N8TX97</accession>
<dbReference type="AlphaFoldDB" id="A0A6N8TX97"/>
<name>A0A6N8TX97_9STAP</name>
<organism evidence="1 2">
    <name type="scientific">Salinicoccus hispanicus</name>
    <dbReference type="NCBI Taxonomy" id="157225"/>
    <lineage>
        <taxon>Bacteria</taxon>
        <taxon>Bacillati</taxon>
        <taxon>Bacillota</taxon>
        <taxon>Bacilli</taxon>
        <taxon>Bacillales</taxon>
        <taxon>Staphylococcaceae</taxon>
        <taxon>Salinicoccus</taxon>
    </lineage>
</organism>
<keyword evidence="2" id="KW-1185">Reference proteome</keyword>
<dbReference type="OrthoDB" id="2352283at2"/>
<gene>
    <name evidence="1" type="ORF">GQ671_04560</name>
</gene>
<protein>
    <recommendedName>
        <fullName evidence="3">Signal transduction protein TRAP</fullName>
    </recommendedName>
</protein>
<sequence length="175" mass="19871">MILHVTTGTITYMQNLKAKHADVNLAAMGQDAVLYYENDSSDSIFSSRQSYEIDNTSGELQEDRPTSIHFIPVPGNRKEPMYGHLADINEIMENTNGVMSYRIGESLSEDGFIVLIQWARTSTYNDFKQTNSYKNYLTAEALGKYRTAESLFHKSVSSKLYLPLKDNEADTEDEF</sequence>
<reference evidence="1 2" key="1">
    <citation type="submission" date="2019-12" db="EMBL/GenBank/DDBJ databases">
        <title>Salinicoccus cyprini sp. nov., isolated from gastro-intestinal tract of mirror carp, Cyprinus carpio var. specularis, collected from Gobind Sagar Reservoir, Himachal Pradesh, India.</title>
        <authorList>
            <person name="Talwar C."/>
            <person name="Singh A.K."/>
            <person name="Lal R."/>
            <person name="Negi R.K."/>
        </authorList>
    </citation>
    <scope>NUCLEOTIDE SEQUENCE [LARGE SCALE GENOMIC DNA]</scope>
    <source>
        <strain evidence="1 2">J-82</strain>
    </source>
</reference>
<dbReference type="Gene3D" id="3.30.70.100">
    <property type="match status" value="1"/>
</dbReference>
<comment type="caution">
    <text evidence="1">The sequence shown here is derived from an EMBL/GenBank/DDBJ whole genome shotgun (WGS) entry which is preliminary data.</text>
</comment>
<proteinExistence type="predicted"/>
<dbReference type="RefSeq" id="WP_160653299.1">
    <property type="nucleotide sequence ID" value="NZ_JBHRWU010000001.1"/>
</dbReference>
<dbReference type="EMBL" id="WUUK01000001">
    <property type="protein sequence ID" value="MXQ50568.1"/>
    <property type="molecule type" value="Genomic_DNA"/>
</dbReference>
<dbReference type="Proteomes" id="UP000436284">
    <property type="component" value="Unassembled WGS sequence"/>
</dbReference>
<evidence type="ECO:0008006" key="3">
    <source>
        <dbReference type="Google" id="ProtNLM"/>
    </source>
</evidence>